<dbReference type="EMBL" id="ML145157">
    <property type="protein sequence ID" value="TBU56125.1"/>
    <property type="molecule type" value="Genomic_DNA"/>
</dbReference>
<protein>
    <submittedName>
        <fullName evidence="2">Uncharacterized protein</fullName>
    </submittedName>
</protein>
<reference evidence="2 3" key="1">
    <citation type="submission" date="2019-01" db="EMBL/GenBank/DDBJ databases">
        <title>Draft genome sequences of three monokaryotic isolates of the white-rot basidiomycete fungus Dichomitus squalens.</title>
        <authorList>
            <consortium name="DOE Joint Genome Institute"/>
            <person name="Lopez S.C."/>
            <person name="Andreopoulos B."/>
            <person name="Pangilinan J."/>
            <person name="Lipzen A."/>
            <person name="Riley R."/>
            <person name="Ahrendt S."/>
            <person name="Ng V."/>
            <person name="Barry K."/>
            <person name="Daum C."/>
            <person name="Grigoriev I.V."/>
            <person name="Hilden K.S."/>
            <person name="Makela M.R."/>
            <person name="de Vries R.P."/>
        </authorList>
    </citation>
    <scope>NUCLEOTIDE SEQUENCE [LARGE SCALE GENOMIC DNA]</scope>
    <source>
        <strain evidence="2 3">CBS 464.89</strain>
    </source>
</reference>
<gene>
    <name evidence="2" type="ORF">BD310DRAFT_640900</name>
</gene>
<feature type="compositionally biased region" description="Polar residues" evidence="1">
    <location>
        <begin position="100"/>
        <end position="110"/>
    </location>
</feature>
<organism evidence="2 3">
    <name type="scientific">Dichomitus squalens</name>
    <dbReference type="NCBI Taxonomy" id="114155"/>
    <lineage>
        <taxon>Eukaryota</taxon>
        <taxon>Fungi</taxon>
        <taxon>Dikarya</taxon>
        <taxon>Basidiomycota</taxon>
        <taxon>Agaricomycotina</taxon>
        <taxon>Agaricomycetes</taxon>
        <taxon>Polyporales</taxon>
        <taxon>Polyporaceae</taxon>
        <taxon>Dichomitus</taxon>
    </lineage>
</organism>
<dbReference type="AlphaFoldDB" id="A0A4Q9PPL1"/>
<evidence type="ECO:0000313" key="3">
    <source>
        <dbReference type="Proteomes" id="UP000292082"/>
    </source>
</evidence>
<proteinExistence type="predicted"/>
<sequence length="150" mass="17138">MLDTRAEDTEDTNIRSRTTFHTKQKEDSQTNTSSCRHIRRREKVSVSELGATPRRERGNPHCIPLAFVSRLPRSAGKSEYHKRAAGNETPHRRVSWSIHIRSTTGQSNLAGATREQPRKQGRPMPVHARALEHTHAPSSWARRNRNEGFL</sequence>
<keyword evidence="3" id="KW-1185">Reference proteome</keyword>
<accession>A0A4Q9PPL1</accession>
<evidence type="ECO:0000256" key="1">
    <source>
        <dbReference type="SAM" id="MobiDB-lite"/>
    </source>
</evidence>
<feature type="region of interest" description="Disordered" evidence="1">
    <location>
        <begin position="1"/>
        <end position="61"/>
    </location>
</feature>
<feature type="region of interest" description="Disordered" evidence="1">
    <location>
        <begin position="74"/>
        <end position="150"/>
    </location>
</feature>
<dbReference type="Proteomes" id="UP000292082">
    <property type="component" value="Unassembled WGS sequence"/>
</dbReference>
<evidence type="ECO:0000313" key="2">
    <source>
        <dbReference type="EMBL" id="TBU56125.1"/>
    </source>
</evidence>
<name>A0A4Q9PPL1_9APHY</name>